<dbReference type="SUPFAM" id="SSF53756">
    <property type="entry name" value="UDP-Glycosyltransferase/glycogen phosphorylase"/>
    <property type="match status" value="1"/>
</dbReference>
<accession>A0ABR7GQQ1</accession>
<proteinExistence type="predicted"/>
<evidence type="ECO:0000313" key="4">
    <source>
        <dbReference type="Proteomes" id="UP000641741"/>
    </source>
</evidence>
<dbReference type="EMBL" id="JACOPK010000013">
    <property type="protein sequence ID" value="MBC5696641.1"/>
    <property type="molecule type" value="Genomic_DNA"/>
</dbReference>
<name>A0ABR7GQQ1_9FIRM</name>
<keyword evidence="1" id="KW-0808">Transferase</keyword>
<dbReference type="Proteomes" id="UP000641741">
    <property type="component" value="Unassembled WGS sequence"/>
</dbReference>
<dbReference type="Pfam" id="PF00534">
    <property type="entry name" value="Glycos_transf_1"/>
    <property type="match status" value="1"/>
</dbReference>
<dbReference type="RefSeq" id="WP_186970705.1">
    <property type="nucleotide sequence ID" value="NZ_JACOPK010000013.1"/>
</dbReference>
<gene>
    <name evidence="3" type="ORF">H8S02_11960</name>
</gene>
<dbReference type="CDD" id="cd03809">
    <property type="entry name" value="GT4_MtfB-like"/>
    <property type="match status" value="1"/>
</dbReference>
<feature type="domain" description="Glycosyl transferase family 1" evidence="2">
    <location>
        <begin position="194"/>
        <end position="347"/>
    </location>
</feature>
<comment type="caution">
    <text evidence="3">The sequence shown here is derived from an EMBL/GenBank/DDBJ whole genome shotgun (WGS) entry which is preliminary data.</text>
</comment>
<evidence type="ECO:0000313" key="3">
    <source>
        <dbReference type="EMBL" id="MBC5696641.1"/>
    </source>
</evidence>
<sequence length="373" mass="43219">MKKVVINALAYKQNSSGIGVMIRELFEPYTKRTKRPCQVILPNDGPEFHGGVGTENIRIPYRHGQNLRRMFFQTFQMGRQYCRNTVLLTTDSKVPFFLPKSCEVIPLITDLAVFRMPEAYQTSRVLWWRFQYQYIKRRAKRFLAISEYTKKDIQEILHIPPEQIAVVYDACSPSIHRVTDDGELRALREQYDLPEHFVLFVGNSNPRKNLDRLMQAFDRVKSRTNLPYQLIIAGEQGWRFSREQALEKVEYKEDIRFIGFVPDEQMSALYSAANVFAFPTLYEGFGIPVLEAQVCGTPVLTSKCTALPEVGGDAALYADPYSIEEIADNLERLMTDEKLRTELIQKGFANEKRFSWEASAQQLDEWIERNIAE</sequence>
<dbReference type="InterPro" id="IPR001296">
    <property type="entry name" value="Glyco_trans_1"/>
</dbReference>
<keyword evidence="4" id="KW-1185">Reference proteome</keyword>
<evidence type="ECO:0000256" key="1">
    <source>
        <dbReference type="ARBA" id="ARBA00022679"/>
    </source>
</evidence>
<protein>
    <submittedName>
        <fullName evidence="3">Glycosyltransferase family 4 protein</fullName>
    </submittedName>
</protein>
<reference evidence="3 4" key="1">
    <citation type="submission" date="2020-08" db="EMBL/GenBank/DDBJ databases">
        <title>Genome public.</title>
        <authorList>
            <person name="Liu C."/>
            <person name="Sun Q."/>
        </authorList>
    </citation>
    <scope>NUCLEOTIDE SEQUENCE [LARGE SCALE GENOMIC DNA]</scope>
    <source>
        <strain evidence="3 4">M2</strain>
    </source>
</reference>
<organism evidence="3 4">
    <name type="scientific">Agathobaculum hominis</name>
    <dbReference type="NCBI Taxonomy" id="2763014"/>
    <lineage>
        <taxon>Bacteria</taxon>
        <taxon>Bacillati</taxon>
        <taxon>Bacillota</taxon>
        <taxon>Clostridia</taxon>
        <taxon>Eubacteriales</taxon>
        <taxon>Butyricicoccaceae</taxon>
        <taxon>Agathobaculum</taxon>
    </lineage>
</organism>
<dbReference type="Gene3D" id="3.40.50.2000">
    <property type="entry name" value="Glycogen Phosphorylase B"/>
    <property type="match status" value="2"/>
</dbReference>
<dbReference type="PANTHER" id="PTHR46401:SF2">
    <property type="entry name" value="GLYCOSYLTRANSFERASE WBBK-RELATED"/>
    <property type="match status" value="1"/>
</dbReference>
<evidence type="ECO:0000259" key="2">
    <source>
        <dbReference type="Pfam" id="PF00534"/>
    </source>
</evidence>
<dbReference type="PANTHER" id="PTHR46401">
    <property type="entry name" value="GLYCOSYLTRANSFERASE WBBK-RELATED"/>
    <property type="match status" value="1"/>
</dbReference>